<dbReference type="PROSITE" id="PS00133">
    <property type="entry name" value="CARBOXYPEPT_ZN_2"/>
    <property type="match status" value="1"/>
</dbReference>
<evidence type="ECO:0000256" key="11">
    <source>
        <dbReference type="ARBA" id="ARBA00023316"/>
    </source>
</evidence>
<dbReference type="EMBL" id="MU001683">
    <property type="protein sequence ID" value="KAF2456401.1"/>
    <property type="molecule type" value="Genomic_DNA"/>
</dbReference>
<keyword evidence="6" id="KW-0926">Vacuole</keyword>
<dbReference type="GO" id="GO:0005576">
    <property type="term" value="C:extracellular region"/>
    <property type="evidence" value="ECO:0007669"/>
    <property type="project" value="UniProtKB-SubCell"/>
</dbReference>
<dbReference type="Proteomes" id="UP000799766">
    <property type="component" value="Unassembled WGS sequence"/>
</dbReference>
<feature type="domain" description="Peptidase M14" evidence="17">
    <location>
        <begin position="156"/>
        <end position="500"/>
    </location>
</feature>
<sequence length="555" mass="59512">MAAAAAGHVSVAESALNGGGRGSPSGKLMAQYEQDVVLRFNISSADEAVALAEAADVLFLDVWEFTGNWVDIRLSKDVVPSLLGLLPASLQNAHAPLMHGYDLVHAIFDTYPTPHDRRERRLDSSFTPHFRTSSSPPSSESPDQQDHSESNIFFRDYQPLSVIHPWLQLLQSLFPTHVRVTTVGVTYEGRDIEALRVGASQRNPAAAAAARGNDDGGGPRPTILIAGGSHAREWIATSTVTYVAYGLVTRYGKDAAVTALVDAFDWVLVPSLNPDGYAYSWERDRLWRKNRQPTPSRFCRGVDLDRAYGFHWGGGSGGGGGDGGGAGGNACSESFAGAAPFDGVEAARFAGWARNETAAGRARFVAFVDLHSYAQEVLFPYSYSCGAAPPTLENLEEVALGLAKAIRLAKGGRVYQTMPACEGNVAAGGEAGAGKGKVLPRIESGGGSALDWFYAELGVRYSFQLKLRDTGSYGFLLPRENIVPTGKEVLDAMLYLGRFLAGDLGLGLRFEEDGSEGEGGEGEETGEENAGDGADDGGDWDGENVEWELRRRRRR</sequence>
<evidence type="ECO:0000256" key="1">
    <source>
        <dbReference type="ARBA" id="ARBA00001947"/>
    </source>
</evidence>
<keyword evidence="7" id="KW-0479">Metal-binding</keyword>
<dbReference type="Gene3D" id="3.40.630.10">
    <property type="entry name" value="Zn peptidases"/>
    <property type="match status" value="1"/>
</dbReference>
<evidence type="ECO:0000256" key="8">
    <source>
        <dbReference type="ARBA" id="ARBA00022729"/>
    </source>
</evidence>
<dbReference type="GO" id="GO:0008270">
    <property type="term" value="F:zinc ion binding"/>
    <property type="evidence" value="ECO:0007669"/>
    <property type="project" value="InterPro"/>
</dbReference>
<keyword evidence="19" id="KW-1185">Reference proteome</keyword>
<dbReference type="AlphaFoldDB" id="A0A6A6NXH2"/>
<comment type="caution">
    <text evidence="15">Lacks conserved residue(s) required for the propagation of feature annotation.</text>
</comment>
<feature type="compositionally biased region" description="Low complexity" evidence="16">
    <location>
        <begin position="124"/>
        <end position="142"/>
    </location>
</feature>
<name>A0A6A6NXH2_9PEZI</name>
<evidence type="ECO:0000256" key="13">
    <source>
        <dbReference type="ARBA" id="ARBA00026187"/>
    </source>
</evidence>
<dbReference type="PROSITE" id="PS52035">
    <property type="entry name" value="PEPTIDASE_M14"/>
    <property type="match status" value="1"/>
</dbReference>
<evidence type="ECO:0000256" key="2">
    <source>
        <dbReference type="ARBA" id="ARBA00004116"/>
    </source>
</evidence>
<dbReference type="Pfam" id="PF00246">
    <property type="entry name" value="Peptidase_M14"/>
    <property type="match status" value="1"/>
</dbReference>
<comment type="subcellular location">
    <subcellularLocation>
        <location evidence="3">Secreted</location>
    </subcellularLocation>
    <subcellularLocation>
        <location evidence="2">Vacuole</location>
    </subcellularLocation>
</comment>
<dbReference type="InterPro" id="IPR057247">
    <property type="entry name" value="CARBOXYPEPT_ZN_2"/>
</dbReference>
<keyword evidence="5" id="KW-0964">Secreted</keyword>
<dbReference type="CDD" id="cd03860">
    <property type="entry name" value="M14_CP_A-B_like"/>
    <property type="match status" value="1"/>
</dbReference>
<accession>A0A6A6NXH2</accession>
<evidence type="ECO:0000256" key="7">
    <source>
        <dbReference type="ARBA" id="ARBA00022723"/>
    </source>
</evidence>
<feature type="region of interest" description="Disordered" evidence="16">
    <location>
        <begin position="118"/>
        <end position="148"/>
    </location>
</feature>
<dbReference type="GO" id="GO:0006508">
    <property type="term" value="P:proteolysis"/>
    <property type="evidence" value="ECO:0007669"/>
    <property type="project" value="InterPro"/>
</dbReference>
<evidence type="ECO:0000256" key="6">
    <source>
        <dbReference type="ARBA" id="ARBA00022554"/>
    </source>
</evidence>
<dbReference type="GO" id="GO:0071555">
    <property type="term" value="P:cell wall organization"/>
    <property type="evidence" value="ECO:0007669"/>
    <property type="project" value="UniProtKB-KW"/>
</dbReference>
<keyword evidence="8" id="KW-0732">Signal</keyword>
<reference evidence="18" key="1">
    <citation type="journal article" date="2020" name="Stud. Mycol.">
        <title>101 Dothideomycetes genomes: a test case for predicting lifestyles and emergence of pathogens.</title>
        <authorList>
            <person name="Haridas S."/>
            <person name="Albert R."/>
            <person name="Binder M."/>
            <person name="Bloem J."/>
            <person name="Labutti K."/>
            <person name="Salamov A."/>
            <person name="Andreopoulos B."/>
            <person name="Baker S."/>
            <person name="Barry K."/>
            <person name="Bills G."/>
            <person name="Bluhm B."/>
            <person name="Cannon C."/>
            <person name="Castanera R."/>
            <person name="Culley D."/>
            <person name="Daum C."/>
            <person name="Ezra D."/>
            <person name="Gonzalez J."/>
            <person name="Henrissat B."/>
            <person name="Kuo A."/>
            <person name="Liang C."/>
            <person name="Lipzen A."/>
            <person name="Lutzoni F."/>
            <person name="Magnuson J."/>
            <person name="Mondo S."/>
            <person name="Nolan M."/>
            <person name="Ohm R."/>
            <person name="Pangilinan J."/>
            <person name="Park H.-J."/>
            <person name="Ramirez L."/>
            <person name="Alfaro M."/>
            <person name="Sun H."/>
            <person name="Tritt A."/>
            <person name="Yoshinaga Y."/>
            <person name="Zwiers L.-H."/>
            <person name="Turgeon B."/>
            <person name="Goodwin S."/>
            <person name="Spatafora J."/>
            <person name="Crous P."/>
            <person name="Grigoriev I."/>
        </authorList>
    </citation>
    <scope>NUCLEOTIDE SEQUENCE</scope>
    <source>
        <strain evidence="18">ATCC 16933</strain>
    </source>
</reference>
<dbReference type="SUPFAM" id="SSF53187">
    <property type="entry name" value="Zn-dependent exopeptidases"/>
    <property type="match status" value="1"/>
</dbReference>
<comment type="similarity">
    <text evidence="4 15">Belongs to the peptidase M14 family.</text>
</comment>
<protein>
    <recommendedName>
        <fullName evidence="13">Inactive metallocarboxypeptidase ECM14</fullName>
    </recommendedName>
    <alternativeName>
        <fullName evidence="14">Inactive metallocarboxypeptidase ecm14</fullName>
    </alternativeName>
</protein>
<dbReference type="SMART" id="SM00631">
    <property type="entry name" value="Zn_pept"/>
    <property type="match status" value="1"/>
</dbReference>
<dbReference type="GO" id="GO:0004181">
    <property type="term" value="F:metallocarboxypeptidase activity"/>
    <property type="evidence" value="ECO:0007669"/>
    <property type="project" value="InterPro"/>
</dbReference>
<comment type="function">
    <text evidence="12">Inactive carboxypeptidase that may play a role in cell wall organization and biogenesis.</text>
</comment>
<dbReference type="InterPro" id="IPR000834">
    <property type="entry name" value="Peptidase_M14"/>
</dbReference>
<organism evidence="18 19">
    <name type="scientific">Lineolata rhizophorae</name>
    <dbReference type="NCBI Taxonomy" id="578093"/>
    <lineage>
        <taxon>Eukaryota</taxon>
        <taxon>Fungi</taxon>
        <taxon>Dikarya</taxon>
        <taxon>Ascomycota</taxon>
        <taxon>Pezizomycotina</taxon>
        <taxon>Dothideomycetes</taxon>
        <taxon>Dothideomycetes incertae sedis</taxon>
        <taxon>Lineolatales</taxon>
        <taxon>Lineolataceae</taxon>
        <taxon>Lineolata</taxon>
    </lineage>
</organism>
<keyword evidence="10" id="KW-1015">Disulfide bond</keyword>
<comment type="cofactor">
    <cofactor evidence="1">
        <name>Zn(2+)</name>
        <dbReference type="ChEBI" id="CHEBI:29105"/>
    </cofactor>
</comment>
<gene>
    <name evidence="18" type="ORF">BDY21DRAFT_287967</name>
</gene>
<keyword evidence="11" id="KW-0961">Cell wall biogenesis/degradation</keyword>
<dbReference type="FunFam" id="3.40.630.10:FF:000060">
    <property type="entry name" value="Putative metallocarboxypeptidase ecm14"/>
    <property type="match status" value="1"/>
</dbReference>
<dbReference type="PROSITE" id="PS00132">
    <property type="entry name" value="CARBOXYPEPT_ZN_1"/>
    <property type="match status" value="1"/>
</dbReference>
<keyword evidence="9" id="KW-0862">Zinc</keyword>
<evidence type="ECO:0000259" key="17">
    <source>
        <dbReference type="PROSITE" id="PS52035"/>
    </source>
</evidence>
<evidence type="ECO:0000256" key="10">
    <source>
        <dbReference type="ARBA" id="ARBA00023157"/>
    </source>
</evidence>
<evidence type="ECO:0000256" key="4">
    <source>
        <dbReference type="ARBA" id="ARBA00005988"/>
    </source>
</evidence>
<feature type="compositionally biased region" description="Acidic residues" evidence="16">
    <location>
        <begin position="513"/>
        <end position="544"/>
    </location>
</feature>
<evidence type="ECO:0000313" key="19">
    <source>
        <dbReference type="Proteomes" id="UP000799766"/>
    </source>
</evidence>
<proteinExistence type="inferred from homology"/>
<evidence type="ECO:0000256" key="3">
    <source>
        <dbReference type="ARBA" id="ARBA00004613"/>
    </source>
</evidence>
<evidence type="ECO:0000256" key="14">
    <source>
        <dbReference type="ARBA" id="ARBA00026213"/>
    </source>
</evidence>
<evidence type="ECO:0000256" key="16">
    <source>
        <dbReference type="SAM" id="MobiDB-lite"/>
    </source>
</evidence>
<evidence type="ECO:0000313" key="18">
    <source>
        <dbReference type="EMBL" id="KAF2456401.1"/>
    </source>
</evidence>
<dbReference type="InterPro" id="IPR057246">
    <property type="entry name" value="CARBOXYPEPT_ZN_1"/>
</dbReference>
<feature type="region of interest" description="Disordered" evidence="16">
    <location>
        <begin position="511"/>
        <end position="544"/>
    </location>
</feature>
<dbReference type="PANTHER" id="PTHR11705">
    <property type="entry name" value="PROTEASE FAMILY M14 CARBOXYPEPTIDASE A,B"/>
    <property type="match status" value="1"/>
</dbReference>
<dbReference type="PANTHER" id="PTHR11705:SF147">
    <property type="entry name" value="INACTIVE METALLOCARBOXYPEPTIDASE ECM14"/>
    <property type="match status" value="1"/>
</dbReference>
<dbReference type="OrthoDB" id="3626597at2759"/>
<evidence type="ECO:0000256" key="12">
    <source>
        <dbReference type="ARBA" id="ARBA00025210"/>
    </source>
</evidence>
<evidence type="ECO:0000256" key="9">
    <source>
        <dbReference type="ARBA" id="ARBA00022833"/>
    </source>
</evidence>
<dbReference type="GO" id="GO:0005773">
    <property type="term" value="C:vacuole"/>
    <property type="evidence" value="ECO:0007669"/>
    <property type="project" value="UniProtKB-SubCell"/>
</dbReference>
<dbReference type="PRINTS" id="PR00765">
    <property type="entry name" value="CRBOXYPTASEA"/>
</dbReference>
<evidence type="ECO:0000256" key="15">
    <source>
        <dbReference type="PROSITE-ProRule" id="PRU01379"/>
    </source>
</evidence>
<evidence type="ECO:0000256" key="5">
    <source>
        <dbReference type="ARBA" id="ARBA00022525"/>
    </source>
</evidence>